<feature type="transmembrane region" description="Helical" evidence="7">
    <location>
        <begin position="12"/>
        <end position="34"/>
    </location>
</feature>
<evidence type="ECO:0000256" key="2">
    <source>
        <dbReference type="ARBA" id="ARBA00022475"/>
    </source>
</evidence>
<evidence type="ECO:0000256" key="7">
    <source>
        <dbReference type="SAM" id="Phobius"/>
    </source>
</evidence>
<keyword evidence="7" id="KW-1133">Transmembrane helix</keyword>
<accession>A0A172TDI7</accession>
<dbReference type="Pfam" id="PF00672">
    <property type="entry name" value="HAMP"/>
    <property type="match status" value="1"/>
</dbReference>
<dbReference type="GO" id="GO:0007165">
    <property type="term" value="P:signal transduction"/>
    <property type="evidence" value="ECO:0007669"/>
    <property type="project" value="UniProtKB-KW"/>
</dbReference>
<dbReference type="InterPro" id="IPR004089">
    <property type="entry name" value="MCPsignal_dom"/>
</dbReference>
<evidence type="ECO:0000256" key="6">
    <source>
        <dbReference type="PROSITE-ProRule" id="PRU00284"/>
    </source>
</evidence>
<keyword evidence="7" id="KW-0812">Transmembrane</keyword>
<dbReference type="PATRIC" id="fig|1178515.4.peg.69"/>
<keyword evidence="3 7" id="KW-0472">Membrane</keyword>
<comment type="similarity">
    <text evidence="5">Belongs to the methyl-accepting chemotaxis (MCP) protein family.</text>
</comment>
<dbReference type="Pfam" id="PF00015">
    <property type="entry name" value="MCPsignal"/>
    <property type="match status" value="1"/>
</dbReference>
<dbReference type="PANTHER" id="PTHR32089">
    <property type="entry name" value="METHYL-ACCEPTING CHEMOTAXIS PROTEIN MCPB"/>
    <property type="match status" value="1"/>
</dbReference>
<dbReference type="CDD" id="cd06225">
    <property type="entry name" value="HAMP"/>
    <property type="match status" value="1"/>
</dbReference>
<dbReference type="OrthoDB" id="2489132at2"/>
<evidence type="ECO:0000259" key="9">
    <source>
        <dbReference type="PROSITE" id="PS50885"/>
    </source>
</evidence>
<dbReference type="PROSITE" id="PS50111">
    <property type="entry name" value="CHEMOTAXIS_TRANSDUC_2"/>
    <property type="match status" value="1"/>
</dbReference>
<gene>
    <name evidence="10" type="ORF">SY83_00320</name>
</gene>
<feature type="transmembrane region" description="Helical" evidence="7">
    <location>
        <begin position="40"/>
        <end position="61"/>
    </location>
</feature>
<dbReference type="SUPFAM" id="SSF58104">
    <property type="entry name" value="Methyl-accepting chemotaxis protein (MCP) signaling domain"/>
    <property type="match status" value="1"/>
</dbReference>
<organism evidence="10 11">
    <name type="scientific">Paenibacillus swuensis</name>
    <dbReference type="NCBI Taxonomy" id="1178515"/>
    <lineage>
        <taxon>Bacteria</taxon>
        <taxon>Bacillati</taxon>
        <taxon>Bacillota</taxon>
        <taxon>Bacilli</taxon>
        <taxon>Bacillales</taxon>
        <taxon>Paenibacillaceae</taxon>
        <taxon>Paenibacillus</taxon>
    </lineage>
</organism>
<dbReference type="Gene3D" id="6.10.340.10">
    <property type="match status" value="1"/>
</dbReference>
<reference evidence="10 11" key="1">
    <citation type="submission" date="2015-01" db="EMBL/GenBank/DDBJ databases">
        <title>Paenibacillus swuensis/DY6/whole genome sequencing.</title>
        <authorList>
            <person name="Kim M.K."/>
            <person name="Srinivasan S."/>
            <person name="Lee J.-J."/>
        </authorList>
    </citation>
    <scope>NUCLEOTIDE SEQUENCE [LARGE SCALE GENOMIC DNA]</scope>
    <source>
        <strain evidence="10 11">DY6</strain>
    </source>
</reference>
<keyword evidence="11" id="KW-1185">Reference proteome</keyword>
<feature type="domain" description="HAMP" evidence="9">
    <location>
        <begin position="63"/>
        <end position="115"/>
    </location>
</feature>
<dbReference type="STRING" id="1178515.SY83_00320"/>
<sequence>MMEWFNGLSFRSKLFGGGFTVVGLFSVITLVILFNSDFPVFLGIILIVLMLTGSYFIFNLLEKALTEPITSLSRVALGISKGDFTQKIEVRSEDALGELGHSFNRMIDKLKEILNETTTISRTVSDSSRDIYLKNQHLRNVLQQVTLSAGELATGANEISEDVSDMSVSVKDIESKVVAYAQSTREMNQRSEHTVNLIEKGRLAVESQTQGMKSNIQATANVSATISELAKQAAGITKITKTISEIAEQTNLLSLNASIEAARAGEHGKGFAVVAQEVRNLAEESTASTKEVFNLVKSIERGIHQAIHHIQANEQIVNTQNGLIQETERVFSEIVDSVSFIGNQIASFSKESEQMLENSRRISNAVENISAITQQSAAGTEEVSVSMNAQIASVQDMVERSESMSQLVSQLQRTIQIFKF</sequence>
<evidence type="ECO:0000313" key="11">
    <source>
        <dbReference type="Proteomes" id="UP000076927"/>
    </source>
</evidence>
<keyword evidence="2" id="KW-1003">Cell membrane</keyword>
<dbReference type="AlphaFoldDB" id="A0A172TDI7"/>
<name>A0A172TDI7_9BACL</name>
<dbReference type="CDD" id="cd11386">
    <property type="entry name" value="MCP_signal"/>
    <property type="match status" value="1"/>
</dbReference>
<feature type="domain" description="Methyl-accepting transducer" evidence="8">
    <location>
        <begin position="134"/>
        <end position="384"/>
    </location>
</feature>
<dbReference type="InterPro" id="IPR003660">
    <property type="entry name" value="HAMP_dom"/>
</dbReference>
<protein>
    <submittedName>
        <fullName evidence="10">Chemotaxis protein</fullName>
    </submittedName>
</protein>
<evidence type="ECO:0000256" key="5">
    <source>
        <dbReference type="ARBA" id="ARBA00029447"/>
    </source>
</evidence>
<evidence type="ECO:0000313" key="10">
    <source>
        <dbReference type="EMBL" id="ANE45080.1"/>
    </source>
</evidence>
<dbReference type="PANTHER" id="PTHR32089:SF114">
    <property type="entry name" value="METHYL-ACCEPTING CHEMOTAXIS PROTEIN MCPB"/>
    <property type="match status" value="1"/>
</dbReference>
<dbReference type="SMART" id="SM00283">
    <property type="entry name" value="MA"/>
    <property type="match status" value="1"/>
</dbReference>
<evidence type="ECO:0000256" key="4">
    <source>
        <dbReference type="ARBA" id="ARBA00023224"/>
    </source>
</evidence>
<keyword evidence="4 6" id="KW-0807">Transducer</keyword>
<dbReference type="Gene3D" id="1.10.287.950">
    <property type="entry name" value="Methyl-accepting chemotaxis protein"/>
    <property type="match status" value="1"/>
</dbReference>
<proteinExistence type="inferred from homology"/>
<dbReference type="GO" id="GO:0005886">
    <property type="term" value="C:plasma membrane"/>
    <property type="evidence" value="ECO:0007669"/>
    <property type="project" value="UniProtKB-SubCell"/>
</dbReference>
<dbReference type="SMART" id="SM00304">
    <property type="entry name" value="HAMP"/>
    <property type="match status" value="1"/>
</dbReference>
<dbReference type="PROSITE" id="PS50885">
    <property type="entry name" value="HAMP"/>
    <property type="match status" value="1"/>
</dbReference>
<evidence type="ECO:0000256" key="3">
    <source>
        <dbReference type="ARBA" id="ARBA00023136"/>
    </source>
</evidence>
<dbReference type="KEGG" id="pswu:SY83_00320"/>
<evidence type="ECO:0000256" key="1">
    <source>
        <dbReference type="ARBA" id="ARBA00004236"/>
    </source>
</evidence>
<dbReference type="Proteomes" id="UP000076927">
    <property type="component" value="Chromosome"/>
</dbReference>
<comment type="subcellular location">
    <subcellularLocation>
        <location evidence="1">Cell membrane</location>
    </subcellularLocation>
</comment>
<evidence type="ECO:0000259" key="8">
    <source>
        <dbReference type="PROSITE" id="PS50111"/>
    </source>
</evidence>
<dbReference type="EMBL" id="CP011388">
    <property type="protein sequence ID" value="ANE45080.1"/>
    <property type="molecule type" value="Genomic_DNA"/>
</dbReference>